<dbReference type="Pfam" id="PF05699">
    <property type="entry name" value="Dimer_Tnp_hAT"/>
    <property type="match status" value="1"/>
</dbReference>
<dbReference type="VEuPathDB" id="FungiDB:RhiirFUN_021894"/>
<name>A0A916E1H2_9GLOM</name>
<dbReference type="OrthoDB" id="2381924at2759"/>
<dbReference type="Proteomes" id="UP000684084">
    <property type="component" value="Unassembled WGS sequence"/>
</dbReference>
<proteinExistence type="predicted"/>
<feature type="domain" description="HAT C-terminal dimerisation" evidence="1">
    <location>
        <begin position="56"/>
        <end position="93"/>
    </location>
</feature>
<evidence type="ECO:0000259" key="1">
    <source>
        <dbReference type="Pfam" id="PF05699"/>
    </source>
</evidence>
<dbReference type="EMBL" id="CAGKOT010000006">
    <property type="protein sequence ID" value="CAB5347055.1"/>
    <property type="molecule type" value="Genomic_DNA"/>
</dbReference>
<protein>
    <recommendedName>
        <fullName evidence="1">HAT C-terminal dimerisation domain-containing protein</fullName>
    </recommendedName>
</protein>
<reference evidence="2" key="1">
    <citation type="submission" date="2020-05" db="EMBL/GenBank/DDBJ databases">
        <authorList>
            <person name="Rincon C."/>
            <person name="Sanders R I."/>
            <person name="Robbins C."/>
            <person name="Chaturvedi A."/>
        </authorList>
    </citation>
    <scope>NUCLEOTIDE SEQUENCE</scope>
    <source>
        <strain evidence="2">CHB12</strain>
    </source>
</reference>
<evidence type="ECO:0000313" key="3">
    <source>
        <dbReference type="Proteomes" id="UP000684084"/>
    </source>
</evidence>
<accession>A0A916E1H2</accession>
<dbReference type="InterPro" id="IPR008906">
    <property type="entry name" value="HATC_C_dom"/>
</dbReference>
<evidence type="ECO:0000313" key="2">
    <source>
        <dbReference type="EMBL" id="CAB5347055.1"/>
    </source>
</evidence>
<comment type="caution">
    <text evidence="2">The sequence shown here is derived from an EMBL/GenBank/DDBJ whole genome shotgun (WGS) entry which is preliminary data.</text>
</comment>
<organism evidence="2 3">
    <name type="scientific">Rhizophagus irregularis</name>
    <dbReference type="NCBI Taxonomy" id="588596"/>
    <lineage>
        <taxon>Eukaryota</taxon>
        <taxon>Fungi</taxon>
        <taxon>Fungi incertae sedis</taxon>
        <taxon>Mucoromycota</taxon>
        <taxon>Glomeromycotina</taxon>
        <taxon>Glomeromycetes</taxon>
        <taxon>Glomerales</taxon>
        <taxon>Glomeraceae</taxon>
        <taxon>Rhizophagus</taxon>
    </lineage>
</organism>
<dbReference type="GO" id="GO:0046983">
    <property type="term" value="F:protein dimerization activity"/>
    <property type="evidence" value="ECO:0007669"/>
    <property type="project" value="InterPro"/>
</dbReference>
<gene>
    <name evidence="2" type="ORF">CHRIB12_LOCUS4328</name>
</gene>
<sequence>MEENSCSVLSCLRQYNTSGKKIDNQIANTENRINKFSYQLMFKKQKFSYTDYTDKLEAYLNEPPANFDMDILAFWKVHENKFTNLSQMARDFFGNSWYDSLDATSDPEHDGVTGSGLSWMPFQTDKHLWLTLYPFG</sequence>
<dbReference type="AlphaFoldDB" id="A0A916E1H2"/>